<dbReference type="AlphaFoldDB" id="A0A318S190"/>
<dbReference type="RefSeq" id="WP_110889026.1">
    <property type="nucleotide sequence ID" value="NZ_QJSX01000033.1"/>
</dbReference>
<evidence type="ECO:0000313" key="2">
    <source>
        <dbReference type="Proteomes" id="UP000248326"/>
    </source>
</evidence>
<gene>
    <name evidence="1" type="ORF">DES52_13315</name>
</gene>
<sequence length="174" mass="20234">MGKIRLGGRFQLKFHEYHSAPPPWGREDLLRLHEELGGTFPIATTPRRTDVPRIDPLWYNLADGIRAGDAACVELGVRFIEAQFVVSYSGYARARLARALRHAFLTPTQKRRLSNHFYNLLIGQERFDEFTEYIRVWRAIADDAERTRVRTFVEQNLPESSAFRTRLLRVFEGV</sequence>
<dbReference type="Proteomes" id="UP000248326">
    <property type="component" value="Unassembled WGS sequence"/>
</dbReference>
<reference evidence="1 2" key="1">
    <citation type="submission" date="2018-06" db="EMBL/GenBank/DDBJ databases">
        <title>Genomic Encyclopedia of Type Strains, Phase IV (KMG-IV): sequencing the most valuable type-strain genomes for metagenomic binning, comparative biology and taxonomic classification.</title>
        <authorList>
            <person name="Goeker M."/>
        </authorList>
    </citation>
    <scope>NUCLEOTIDE SEQUENCE [LARGE SCALE GENOMIC DNA]</scope>
    <source>
        <strain evidence="1 2">DSM 18048</strain>
    </source>
</reference>
<name>A0A318S190_9DEIO</name>
<keyword evidence="2" id="KW-1185">Reference proteome</keyword>
<dbReference type="EMBL" id="QJSX01000033">
    <property type="protein sequence ID" value="PYE48109.1"/>
    <property type="molecule type" value="Genomic_DNA"/>
</dbReference>
<organism evidence="1 2">
    <name type="scientific">Deinococcus yavapaiensis KR-236</name>
    <dbReference type="NCBI Taxonomy" id="694435"/>
    <lineage>
        <taxon>Bacteria</taxon>
        <taxon>Thermotogati</taxon>
        <taxon>Deinococcota</taxon>
        <taxon>Deinococci</taxon>
        <taxon>Deinococcales</taxon>
        <taxon>Deinococcaceae</taxon>
        <taxon>Deinococcus</taxon>
    </lineage>
</organism>
<protein>
    <submittedName>
        <fullName evidence="1">Uncharacterized protein</fullName>
    </submittedName>
</protein>
<evidence type="ECO:0000313" key="1">
    <source>
        <dbReference type="EMBL" id="PYE48109.1"/>
    </source>
</evidence>
<proteinExistence type="predicted"/>
<dbReference type="OrthoDB" id="6058222at2"/>
<accession>A0A318S190</accession>
<comment type="caution">
    <text evidence="1">The sequence shown here is derived from an EMBL/GenBank/DDBJ whole genome shotgun (WGS) entry which is preliminary data.</text>
</comment>